<keyword evidence="6 7" id="KW-0131">Cell cycle</keyword>
<dbReference type="Pfam" id="PF07676">
    <property type="entry name" value="PD40"/>
    <property type="match status" value="4"/>
</dbReference>
<evidence type="ECO:0000256" key="7">
    <source>
        <dbReference type="HAMAP-Rule" id="MF_00671"/>
    </source>
</evidence>
<dbReference type="NCBIfam" id="TIGR02800">
    <property type="entry name" value="propeller_TolB"/>
    <property type="match status" value="1"/>
</dbReference>
<accession>A0A240E0U9</accession>
<dbReference type="Pfam" id="PF04052">
    <property type="entry name" value="TolB_N"/>
    <property type="match status" value="1"/>
</dbReference>
<gene>
    <name evidence="7" type="primary">tolB</name>
    <name evidence="9" type="ORF">SAMN06295945_1428</name>
</gene>
<feature type="domain" description="TolB N-terminal" evidence="8">
    <location>
        <begin position="53"/>
        <end position="152"/>
    </location>
</feature>
<comment type="subunit">
    <text evidence="7">The Tol-Pal system is composed of five core proteins: the inner membrane proteins TolA, TolQ and TolR, the periplasmic protein TolB and the outer membrane protein Pal. They form a network linking the inner and outer membranes and the peptidoglycan layer.</text>
</comment>
<evidence type="ECO:0000313" key="10">
    <source>
        <dbReference type="Proteomes" id="UP000218069"/>
    </source>
</evidence>
<reference evidence="10" key="1">
    <citation type="submission" date="2017-08" db="EMBL/GenBank/DDBJ databases">
        <authorList>
            <person name="Varghese N."/>
            <person name="Submissions S."/>
        </authorList>
    </citation>
    <scope>NUCLEOTIDE SEQUENCE [LARGE SCALE GENOMIC DNA]</scope>
    <source>
        <strain evidence="10">AP-Melu-1000-B4</strain>
    </source>
</reference>
<sequence length="454" mass="49398">MVNSRHSLLNLNSNPSKLNTMTTLISRSVLKTLVLITALTACVFSGPSFAQMSIEITGVGQALYPIAVMRFKDENKLPVNITEIIRQDLAHSGYFKNTENGNASESDEGTPNFKSWAARGADALVVGSVVQTTNNQFEIRYKLFDIRKSQSLGGLNLNSSADNLRAVAHKISDDIIFKLLGERGIFSTRLSYVVKEGKRYRLVISDADGQNMRNALSSGEPVISPSWSPDGKKVAYVSFEDRKPVIYVHELATGRRISLSNQKGNNSAPAWSADGKKLAISLSKDGNTQIYSINADGTGLQRLTRGNTIDTEPQYSPDGRYIYFTSDRGGNPQIYRMSAEGEQADGAKRVTFKQGFVTSPRISPDGKYLAYIANLGGAFRLYILNLATGESRALTDGSSDESPSFAANGRYVLYSTKVGGKRVLAAVSVDGNSKQVLSIPGSDVRQPSWGPFMD</sequence>
<dbReference type="InterPro" id="IPR014167">
    <property type="entry name" value="Tol-Pal_TolB"/>
</dbReference>
<keyword evidence="3 7" id="KW-0132">Cell division</keyword>
<dbReference type="Gene3D" id="3.40.50.10070">
    <property type="entry name" value="TolB, N-terminal domain"/>
    <property type="match status" value="1"/>
</dbReference>
<dbReference type="SUPFAM" id="SSF52964">
    <property type="entry name" value="TolB, N-terminal domain"/>
    <property type="match status" value="1"/>
</dbReference>
<dbReference type="SUPFAM" id="SSF69304">
    <property type="entry name" value="Tricorn protease N-terminal domain"/>
    <property type="match status" value="1"/>
</dbReference>
<dbReference type="AlphaFoldDB" id="A0A240E0U9"/>
<evidence type="ECO:0000256" key="4">
    <source>
        <dbReference type="ARBA" id="ARBA00022729"/>
    </source>
</evidence>
<dbReference type="InterPro" id="IPR011042">
    <property type="entry name" value="6-blade_b-propeller_TolB-like"/>
</dbReference>
<evidence type="ECO:0000259" key="8">
    <source>
        <dbReference type="Pfam" id="PF04052"/>
    </source>
</evidence>
<dbReference type="GO" id="GO:0042597">
    <property type="term" value="C:periplasmic space"/>
    <property type="evidence" value="ECO:0007669"/>
    <property type="project" value="UniProtKB-SubCell"/>
</dbReference>
<evidence type="ECO:0000256" key="1">
    <source>
        <dbReference type="ARBA" id="ARBA00004418"/>
    </source>
</evidence>
<keyword evidence="10" id="KW-1185">Reference proteome</keyword>
<comment type="subcellular location">
    <subcellularLocation>
        <location evidence="1 7">Periplasm</location>
    </subcellularLocation>
</comment>
<proteinExistence type="inferred from homology"/>
<comment type="function">
    <text evidence="7">Part of the Tol-Pal system, which plays a role in outer membrane invagination during cell division and is important for maintaining outer membrane integrity.</text>
</comment>
<evidence type="ECO:0000256" key="3">
    <source>
        <dbReference type="ARBA" id="ARBA00022618"/>
    </source>
</evidence>
<dbReference type="Proteomes" id="UP000218069">
    <property type="component" value="Unassembled WGS sequence"/>
</dbReference>
<evidence type="ECO:0000256" key="5">
    <source>
        <dbReference type="ARBA" id="ARBA00022764"/>
    </source>
</evidence>
<dbReference type="HAMAP" id="MF_00671">
    <property type="entry name" value="TolB"/>
    <property type="match status" value="1"/>
</dbReference>
<dbReference type="Gene3D" id="2.120.10.30">
    <property type="entry name" value="TolB, C-terminal domain"/>
    <property type="match status" value="1"/>
</dbReference>
<protein>
    <recommendedName>
        <fullName evidence="7">Tol-Pal system protein TolB</fullName>
    </recommendedName>
</protein>
<name>A0A240E0U9_9BURK</name>
<keyword evidence="5 7" id="KW-0574">Periplasm</keyword>
<organism evidence="9 10">
    <name type="scientific">Polynucleobacter meluiroseus</name>
    <dbReference type="NCBI Taxonomy" id="1938814"/>
    <lineage>
        <taxon>Bacteria</taxon>
        <taxon>Pseudomonadati</taxon>
        <taxon>Pseudomonadota</taxon>
        <taxon>Betaproteobacteria</taxon>
        <taxon>Burkholderiales</taxon>
        <taxon>Burkholderiaceae</taxon>
        <taxon>Polynucleobacter</taxon>
    </lineage>
</organism>
<dbReference type="InterPro" id="IPR011659">
    <property type="entry name" value="WD40"/>
</dbReference>
<dbReference type="InterPro" id="IPR007195">
    <property type="entry name" value="TolB_N"/>
</dbReference>
<evidence type="ECO:0000313" key="9">
    <source>
        <dbReference type="EMBL" id="SNX29065.1"/>
    </source>
</evidence>
<dbReference type="GO" id="GO:0051301">
    <property type="term" value="P:cell division"/>
    <property type="evidence" value="ECO:0007669"/>
    <property type="project" value="UniProtKB-UniRule"/>
</dbReference>
<dbReference type="PANTHER" id="PTHR36842:SF1">
    <property type="entry name" value="PROTEIN TOLB"/>
    <property type="match status" value="1"/>
</dbReference>
<evidence type="ECO:0000256" key="6">
    <source>
        <dbReference type="ARBA" id="ARBA00023306"/>
    </source>
</evidence>
<dbReference type="GO" id="GO:0017038">
    <property type="term" value="P:protein import"/>
    <property type="evidence" value="ECO:0007669"/>
    <property type="project" value="InterPro"/>
</dbReference>
<evidence type="ECO:0000256" key="2">
    <source>
        <dbReference type="ARBA" id="ARBA00009820"/>
    </source>
</evidence>
<comment type="similarity">
    <text evidence="2 7">Belongs to the TolB family.</text>
</comment>
<keyword evidence="4 7" id="KW-0732">Signal</keyword>
<dbReference type="PANTHER" id="PTHR36842">
    <property type="entry name" value="PROTEIN TOLB HOMOLOG"/>
    <property type="match status" value="1"/>
</dbReference>
<dbReference type="EMBL" id="OANS01000003">
    <property type="protein sequence ID" value="SNX29065.1"/>
    <property type="molecule type" value="Genomic_DNA"/>
</dbReference>